<dbReference type="Proteomes" id="UP000007100">
    <property type="component" value="Plasmid pACMV1"/>
</dbReference>
<sequence length="72" mass="7717">MILSDAKSTRPEKMVMVSGLSQAKPKPREKMAARPLVPAGAFVVVQVDSCPDISAYSRHRLSLSAGCPPHTI</sequence>
<dbReference type="KEGG" id="amv:ACMV_P1_02640"/>
<evidence type="ECO:0000313" key="1">
    <source>
        <dbReference type="EMBL" id="BAJ83060.1"/>
    </source>
</evidence>
<reference evidence="1 2" key="1">
    <citation type="submission" date="2010-12" db="EMBL/GenBank/DDBJ databases">
        <title>Whole genome sequence of Acidiphilium multivorum AIU301.</title>
        <authorList>
            <person name="Narita-Yamada S."/>
            <person name="Nakamura S."/>
            <person name="Ito N."/>
            <person name="Takarada H."/>
            <person name="Katano Y."/>
            <person name="Nakazawa H."/>
            <person name="Hosoyama A."/>
            <person name="Yamada R."/>
            <person name="Fujita N."/>
        </authorList>
    </citation>
    <scope>NUCLEOTIDE SEQUENCE [LARGE SCALE GENOMIC DNA]</scope>
    <source>
        <strain evidence="2">DSM 11245 / JCM 8867 / AIU301</strain>
        <plasmid evidence="1 2">pACMV1</plasmid>
    </source>
</reference>
<dbReference type="EMBL" id="AP012036">
    <property type="protein sequence ID" value="BAJ83060.1"/>
    <property type="molecule type" value="Genomic_DNA"/>
</dbReference>
<dbReference type="HOGENOM" id="CLU_2713193_0_0_5"/>
<dbReference type="RefSeq" id="WP_013635069.1">
    <property type="nucleotide sequence ID" value="NC_015178.1"/>
</dbReference>
<organism evidence="1 2">
    <name type="scientific">Acidiphilium multivorum (strain DSM 11245 / JCM 8867 / NBRC 100883 / AIU 301)</name>
    <dbReference type="NCBI Taxonomy" id="926570"/>
    <lineage>
        <taxon>Bacteria</taxon>
        <taxon>Pseudomonadati</taxon>
        <taxon>Pseudomonadota</taxon>
        <taxon>Alphaproteobacteria</taxon>
        <taxon>Acetobacterales</taxon>
        <taxon>Acidocellaceae</taxon>
        <taxon>Acidiphilium</taxon>
    </lineage>
</organism>
<geneLocation type="plasmid" evidence="1 2">
    <name>pACMV1</name>
</geneLocation>
<gene>
    <name evidence="1" type="ordered locus">ACMV_P1_02640</name>
</gene>
<keyword evidence="2" id="KW-1185">Reference proteome</keyword>
<keyword evidence="1" id="KW-0614">Plasmid</keyword>
<evidence type="ECO:0000313" key="2">
    <source>
        <dbReference type="Proteomes" id="UP000007100"/>
    </source>
</evidence>
<dbReference type="AlphaFoldDB" id="F0J7J3"/>
<protein>
    <submittedName>
        <fullName evidence="1">Uncharacterized protein</fullName>
    </submittedName>
</protein>
<accession>F0J7J3</accession>
<proteinExistence type="predicted"/>
<name>F0J7J3_ACIMA</name>